<dbReference type="EMBL" id="RAQQ01000024">
    <property type="protein sequence ID" value="RKF24354.1"/>
    <property type="molecule type" value="Genomic_DNA"/>
</dbReference>
<dbReference type="SUPFAM" id="SSF56300">
    <property type="entry name" value="Metallo-dependent phosphatases"/>
    <property type="match status" value="1"/>
</dbReference>
<evidence type="ECO:0000313" key="3">
    <source>
        <dbReference type="EMBL" id="RKF24354.1"/>
    </source>
</evidence>
<proteinExistence type="inferred from homology"/>
<organism evidence="3 4">
    <name type="scientific">Micromonospora globbae</name>
    <dbReference type="NCBI Taxonomy" id="1894969"/>
    <lineage>
        <taxon>Bacteria</taxon>
        <taxon>Bacillati</taxon>
        <taxon>Actinomycetota</taxon>
        <taxon>Actinomycetes</taxon>
        <taxon>Micromonosporales</taxon>
        <taxon>Micromonosporaceae</taxon>
        <taxon>Micromonospora</taxon>
    </lineage>
</organism>
<dbReference type="Pfam" id="PF09587">
    <property type="entry name" value="PGA_cap"/>
    <property type="match status" value="1"/>
</dbReference>
<comment type="caution">
    <text evidence="3">The sequence shown here is derived from an EMBL/GenBank/DDBJ whole genome shotgun (WGS) entry which is preliminary data.</text>
</comment>
<protein>
    <submittedName>
        <fullName evidence="3">CapA family protein</fullName>
    </submittedName>
</protein>
<evidence type="ECO:0000256" key="1">
    <source>
        <dbReference type="ARBA" id="ARBA00005662"/>
    </source>
</evidence>
<dbReference type="InterPro" id="IPR029052">
    <property type="entry name" value="Metallo-depent_PP-like"/>
</dbReference>
<feature type="domain" description="Capsule synthesis protein CapA" evidence="2">
    <location>
        <begin position="7"/>
        <end position="288"/>
    </location>
</feature>
<accession>A0A420EUJ5</accession>
<comment type="similarity">
    <text evidence="1">Belongs to the CapA family.</text>
</comment>
<dbReference type="SMART" id="SM00854">
    <property type="entry name" value="PGA_cap"/>
    <property type="match status" value="1"/>
</dbReference>
<dbReference type="RefSeq" id="WP_120331315.1">
    <property type="nucleotide sequence ID" value="NZ_RAQQ01000024.1"/>
</dbReference>
<gene>
    <name evidence="3" type="ORF">D7I43_26590</name>
</gene>
<dbReference type="Proteomes" id="UP000285744">
    <property type="component" value="Unassembled WGS sequence"/>
</dbReference>
<evidence type="ECO:0000313" key="4">
    <source>
        <dbReference type="Proteomes" id="UP000285744"/>
    </source>
</evidence>
<dbReference type="CDD" id="cd07381">
    <property type="entry name" value="MPP_CapA"/>
    <property type="match status" value="1"/>
</dbReference>
<name>A0A420EUJ5_9ACTN</name>
<sequence>MADDRLRLFLAGDVMTGRGVDAVLPHPGPPDLREELVRDARDYVGLAERASGPLPRPVTPSWPWGVALDLLDDLRPDVRVVNLETAVTGRGAHEPGKAVHYRMHPANVPCLTAARLDVCALANNHVLDFGPDGLADTLDALAGAGIATAGAGRDADAAWRPARVPLPGGRRLLVFAVAAASSGVPPYWAAGPDRPGVAHLPEVTAASADALAERIAAQAGPADRVLVSVHWGSNWGYAVAPEQREFAHRLVEAGVDVVHGHSSHHPRPVEVHRGRLVLYGCGDLLDDYEGISGREEYRPQLRLLWLPTLDAATGELRELRAAPVRMRRMRLERATADEARWLADLLTRLGEPFGVCADGLLSATRHGAEGRG</sequence>
<dbReference type="PANTHER" id="PTHR33393:SF11">
    <property type="entry name" value="POLYGLUTAMINE SYNTHESIS ACCESSORY PROTEIN RV0574C-RELATED"/>
    <property type="match status" value="1"/>
</dbReference>
<dbReference type="PANTHER" id="PTHR33393">
    <property type="entry name" value="POLYGLUTAMINE SYNTHESIS ACCESSORY PROTEIN RV0574C-RELATED"/>
    <property type="match status" value="1"/>
</dbReference>
<dbReference type="InterPro" id="IPR019079">
    <property type="entry name" value="Capsule_synth_CapA"/>
</dbReference>
<dbReference type="Gene3D" id="3.60.21.10">
    <property type="match status" value="1"/>
</dbReference>
<reference evidence="3 4" key="1">
    <citation type="journal article" date="2018" name="Int. J. Syst. Evol. Microbiol.">
        <title>Micromonospora globbae sp. nov., an endophytic actinomycete isolated from roots of Globba winitii C. H. Wright.</title>
        <authorList>
            <person name="Kuncharoen N."/>
            <person name="Pittayakhajonwut P."/>
            <person name="Tanasupawat S."/>
        </authorList>
    </citation>
    <scope>NUCLEOTIDE SEQUENCE [LARGE SCALE GENOMIC DNA]</scope>
    <source>
        <strain evidence="3 4">WPS1-2</strain>
    </source>
</reference>
<evidence type="ECO:0000259" key="2">
    <source>
        <dbReference type="SMART" id="SM00854"/>
    </source>
</evidence>
<dbReference type="OrthoDB" id="9810718at2"/>
<dbReference type="InterPro" id="IPR052169">
    <property type="entry name" value="CW_Biosynth-Accessory"/>
</dbReference>
<dbReference type="AlphaFoldDB" id="A0A420EUJ5"/>